<dbReference type="InterPro" id="IPR047951">
    <property type="entry name" value="Transpos_ISL3"/>
</dbReference>
<dbReference type="InterPro" id="IPR036515">
    <property type="entry name" value="Transposase_17_sf"/>
</dbReference>
<dbReference type="GO" id="GO:0003677">
    <property type="term" value="F:DNA binding"/>
    <property type="evidence" value="ECO:0007669"/>
    <property type="project" value="InterPro"/>
</dbReference>
<dbReference type="SUPFAM" id="SSF143422">
    <property type="entry name" value="Transposase IS200-like"/>
    <property type="match status" value="1"/>
</dbReference>
<protein>
    <recommendedName>
        <fullName evidence="1">Transposase IS200-like domain-containing protein</fullName>
    </recommendedName>
</protein>
<name>A0AAN1WGW6_9GAMM</name>
<reference evidence="2 3" key="1">
    <citation type="journal article" date="2022" name="IScience">
        <title>An ultrasensitive nanofiber-based assay for enzymatic hydrolysis and deep-sea microbial degradation of cellulose.</title>
        <authorList>
            <person name="Tsudome M."/>
            <person name="Tachioka M."/>
            <person name="Miyazaki M."/>
            <person name="Uchimura K."/>
            <person name="Tsuda M."/>
            <person name="Takaki Y."/>
            <person name="Deguchi S."/>
        </authorList>
    </citation>
    <scope>NUCLEOTIDE SEQUENCE [LARGE SCALE GENOMIC DNA]</scope>
    <source>
        <strain evidence="2 3">GE09</strain>
    </source>
</reference>
<dbReference type="Gene3D" id="3.30.70.1290">
    <property type="entry name" value="Transposase IS200-like"/>
    <property type="match status" value="1"/>
</dbReference>
<dbReference type="KEGG" id="marq:MARGE09_P1578"/>
<dbReference type="EMBL" id="AP023086">
    <property type="protein sequence ID" value="BCD97377.1"/>
    <property type="molecule type" value="Genomic_DNA"/>
</dbReference>
<dbReference type="NCBIfam" id="NF033550">
    <property type="entry name" value="transpos_ISL3"/>
    <property type="match status" value="1"/>
</dbReference>
<dbReference type="Pfam" id="PF13542">
    <property type="entry name" value="HTH_Tnp_ISL3"/>
    <property type="match status" value="1"/>
</dbReference>
<proteinExistence type="predicted"/>
<sequence length="684" mass="78561">MTKPRKLIMSLDQTPWYHCYCRAVRRGWLFGEDQLTGADYSHRKVWITDKLAELADIFAIDVAAYAVMSNHYHLVLHMDKPKADDWSDKAVIRRWMQLFKGHDLTLKVLKNKPLSDAEQWKADELIAEWRSRLCDISWFMRCLNEHIARLANAENKCTGRFWEGRFKSQALLDEQAIITCMAYVDLNPVRAGIAALPETSDFTAIQQRVQSLNKPPKKSENKNPINLAKFCKPPKKNLLPTADTVHQGQRSTGIIPFYWRDYLELIDWTGRAILPNKTGSIAIAEPKILQRLNIDSGDWLDNMPRIEKDFHHCIGRGDSIKPCAEKLDQCWVKGLGAARKLFGCYLEVELAQVVTTCGRRLMEACEFVDTGNRYTQRFCQLVSGLCRHMSISTVSRHLKLRWETVKNMDKFHLEKTLPALNPEKLIDLKYLGVDEVARAKGHDYMTVIYDMESGHLIGVETGRKAEVLTAFLKRLPAQTAENIEAVAMDMGPAYQKSVRECLPNADIVFDRFHVMQNYSKAMSNQRRIEFRKADRAGKEQLKGTHYLLLKNADKLNDKQANKLQTLLENNSNINTLYILKEQLQALWNAGNYDAMMNALEQWCDIAEQTNMLYLKKFAKSLRKHSVGICNYGKHGLTSARIEAGNVSIGMIRKRARGIKDTEYFKLKIRQSSMPDEQSMFYGSH</sequence>
<dbReference type="InterPro" id="IPR002686">
    <property type="entry name" value="Transposase_17"/>
</dbReference>
<dbReference type="AlphaFoldDB" id="A0AAN1WGW6"/>
<dbReference type="InterPro" id="IPR002560">
    <property type="entry name" value="Transposase_DDE"/>
</dbReference>
<dbReference type="Pfam" id="PF01610">
    <property type="entry name" value="DDE_Tnp_ISL3"/>
    <property type="match status" value="1"/>
</dbReference>
<dbReference type="SMART" id="SM01321">
    <property type="entry name" value="Y1_Tnp"/>
    <property type="match status" value="1"/>
</dbReference>
<dbReference type="GO" id="GO:0006313">
    <property type="term" value="P:DNA transposition"/>
    <property type="evidence" value="ECO:0007669"/>
    <property type="project" value="InterPro"/>
</dbReference>
<dbReference type="InterPro" id="IPR032877">
    <property type="entry name" value="Transposase_HTH"/>
</dbReference>
<evidence type="ECO:0000313" key="2">
    <source>
        <dbReference type="EMBL" id="BCD97377.1"/>
    </source>
</evidence>
<evidence type="ECO:0000259" key="1">
    <source>
        <dbReference type="SMART" id="SM01321"/>
    </source>
</evidence>
<dbReference type="PANTHER" id="PTHR34322:SF2">
    <property type="entry name" value="TRANSPOSASE IS200-LIKE DOMAIN-CONTAINING PROTEIN"/>
    <property type="match status" value="1"/>
</dbReference>
<dbReference type="PANTHER" id="PTHR34322">
    <property type="entry name" value="TRANSPOSASE, Y1_TNP DOMAIN-CONTAINING"/>
    <property type="match status" value="1"/>
</dbReference>
<accession>A0AAN1WGW6</accession>
<dbReference type="Proteomes" id="UP001320119">
    <property type="component" value="Chromosome"/>
</dbReference>
<gene>
    <name evidence="2" type="ORF">MARGE09_P1578</name>
</gene>
<keyword evidence="3" id="KW-1185">Reference proteome</keyword>
<dbReference type="GO" id="GO:0004803">
    <property type="term" value="F:transposase activity"/>
    <property type="evidence" value="ECO:0007669"/>
    <property type="project" value="InterPro"/>
</dbReference>
<feature type="domain" description="Transposase IS200-like" evidence="1">
    <location>
        <begin position="14"/>
        <end position="187"/>
    </location>
</feature>
<organism evidence="2 3">
    <name type="scientific">Marinagarivorans cellulosilyticus</name>
    <dbReference type="NCBI Taxonomy" id="2721545"/>
    <lineage>
        <taxon>Bacteria</taxon>
        <taxon>Pseudomonadati</taxon>
        <taxon>Pseudomonadota</taxon>
        <taxon>Gammaproteobacteria</taxon>
        <taxon>Cellvibrionales</taxon>
        <taxon>Cellvibrionaceae</taxon>
        <taxon>Marinagarivorans</taxon>
    </lineage>
</organism>
<evidence type="ECO:0000313" key="3">
    <source>
        <dbReference type="Proteomes" id="UP001320119"/>
    </source>
</evidence>